<dbReference type="Proteomes" id="UP000014937">
    <property type="component" value="Unassembled WGS sequence"/>
</dbReference>
<dbReference type="RefSeq" id="WP_021720032.1">
    <property type="nucleotide sequence ID" value="NZ_FR892788.1"/>
</dbReference>
<keyword evidence="1" id="KW-0732">Signal</keyword>
<dbReference type="AlphaFoldDB" id="R6WSH5"/>
<feature type="signal peptide" evidence="1">
    <location>
        <begin position="1"/>
        <end position="20"/>
    </location>
</feature>
<reference evidence="2" key="1">
    <citation type="submission" date="2012-11" db="EMBL/GenBank/DDBJ databases">
        <title>Dependencies among metagenomic species, viruses, plasmids and units of genetic variation.</title>
        <authorList>
            <person name="Nielsen H.B."/>
            <person name="Almeida M."/>
            <person name="Juncker A.S."/>
            <person name="Rasmussen S."/>
            <person name="Li J."/>
            <person name="Sunagawa S."/>
            <person name="Plichta D."/>
            <person name="Gautier L."/>
            <person name="Le Chatelier E."/>
            <person name="Peletier E."/>
            <person name="Bonde I."/>
            <person name="Nielsen T."/>
            <person name="Manichanh C."/>
            <person name="Arumugam M."/>
            <person name="Batto J."/>
            <person name="Santos M.B.Q.D."/>
            <person name="Blom N."/>
            <person name="Borruel N."/>
            <person name="Burgdorf K.S."/>
            <person name="Boumezbeur F."/>
            <person name="Casellas F."/>
            <person name="Dore J."/>
            <person name="Guarner F."/>
            <person name="Hansen T."/>
            <person name="Hildebrand F."/>
            <person name="Kaas R.S."/>
            <person name="Kennedy S."/>
            <person name="Kristiansen K."/>
            <person name="Kultima J.R."/>
            <person name="Leonard P."/>
            <person name="Levenez F."/>
            <person name="Lund O."/>
            <person name="Moumen B."/>
            <person name="Le Paslier D."/>
            <person name="Pons N."/>
            <person name="Pedersen O."/>
            <person name="Prifti E."/>
            <person name="Qin J."/>
            <person name="Raes J."/>
            <person name="Tap J."/>
            <person name="Tims S."/>
            <person name="Ussery D.W."/>
            <person name="Yamada T."/>
            <person name="MetaHit consortium"/>
            <person name="Renault P."/>
            <person name="Sicheritz-Ponten T."/>
            <person name="Bork P."/>
            <person name="Wang J."/>
            <person name="Brunak S."/>
            <person name="Ehrlich S.D."/>
        </authorList>
    </citation>
    <scope>NUCLEOTIDE SEQUENCE [LARGE SCALE GENOMIC DNA]</scope>
</reference>
<comment type="caution">
    <text evidence="2">The sequence shown here is derived from an EMBL/GenBank/DDBJ whole genome shotgun (WGS) entry which is preliminary data.</text>
</comment>
<name>R6WSH5_9FIRM</name>
<sequence>MKKIILILILLLTLVSTAFAKIQVPEDNRWAYVSGNKTQEDTWMDLYTFEFGKSLDSDYRHAEHTFGRIWFMINKYSSDTRIVLFYEFDLQCHTARLLSATSYDGNGNVLAVIPKSYTVQAVVPGTNGETYFMIAEALEKIHTDKEMLNKFYIMSQEDSDKYRKL</sequence>
<organism evidence="2">
    <name type="scientific">Phascolarctobacterium succinatutens CAG:287</name>
    <dbReference type="NCBI Taxonomy" id="1263101"/>
    <lineage>
        <taxon>Bacteria</taxon>
        <taxon>Bacillati</taxon>
        <taxon>Bacillota</taxon>
        <taxon>Negativicutes</taxon>
        <taxon>Acidaminococcales</taxon>
        <taxon>Acidaminococcaceae</taxon>
        <taxon>Phascolarctobacterium</taxon>
    </lineage>
</organism>
<evidence type="ECO:0000313" key="2">
    <source>
        <dbReference type="EMBL" id="CDD12335.1"/>
    </source>
</evidence>
<proteinExistence type="predicted"/>
<dbReference type="HOGENOM" id="CLU_1609275_0_0_9"/>
<protein>
    <submittedName>
        <fullName evidence="2">Uncharacterized protein</fullName>
    </submittedName>
</protein>
<feature type="chain" id="PRO_5004423476" evidence="1">
    <location>
        <begin position="21"/>
        <end position="165"/>
    </location>
</feature>
<accession>R6WSH5</accession>
<gene>
    <name evidence="2" type="ORF">BN587_00962</name>
</gene>
<dbReference type="EMBL" id="CBGL010000122">
    <property type="protein sequence ID" value="CDD12335.1"/>
    <property type="molecule type" value="Genomic_DNA"/>
</dbReference>
<evidence type="ECO:0000256" key="1">
    <source>
        <dbReference type="SAM" id="SignalP"/>
    </source>
</evidence>